<evidence type="ECO:0000313" key="5">
    <source>
        <dbReference type="EMBL" id="WGF93417.1"/>
    </source>
</evidence>
<evidence type="ECO:0000256" key="3">
    <source>
        <dbReference type="ARBA" id="ARBA00022801"/>
    </source>
</evidence>
<evidence type="ECO:0000256" key="2">
    <source>
        <dbReference type="ARBA" id="ARBA00011901"/>
    </source>
</evidence>
<comment type="catalytic activity">
    <reaction evidence="1">
        <text>Hydrolyzes the link between N-acetylmuramoyl residues and L-amino acid residues in certain cell-wall glycopeptides.</text>
        <dbReference type="EC" id="3.5.1.28"/>
    </reaction>
</comment>
<protein>
    <recommendedName>
        <fullName evidence="2">N-acetylmuramoyl-L-alanine amidase</fullName>
        <ecNumber evidence="2">3.5.1.28</ecNumber>
    </recommendedName>
</protein>
<dbReference type="PANTHER" id="PTHR30404:SF0">
    <property type="entry name" value="N-ACETYLMURAMOYL-L-ALANINE AMIDASE AMIC"/>
    <property type="match status" value="1"/>
</dbReference>
<dbReference type="PANTHER" id="PTHR30404">
    <property type="entry name" value="N-ACETYLMURAMOYL-L-ALANINE AMIDASE"/>
    <property type="match status" value="1"/>
</dbReference>
<dbReference type="Pfam" id="PF01520">
    <property type="entry name" value="Amidase_3"/>
    <property type="match status" value="1"/>
</dbReference>
<dbReference type="EC" id="3.5.1.28" evidence="2"/>
<dbReference type="Proteomes" id="UP001238523">
    <property type="component" value="Chromosome"/>
</dbReference>
<evidence type="ECO:0000313" key="6">
    <source>
        <dbReference type="Proteomes" id="UP001238523"/>
    </source>
</evidence>
<dbReference type="InterPro" id="IPR002508">
    <property type="entry name" value="MurNAc-LAA_cat"/>
</dbReference>
<reference evidence="5 6" key="1">
    <citation type="submission" date="2023-04" db="EMBL/GenBank/DDBJ databases">
        <title>Taxonomic identification of the Arctic strain Aequorivita sp. nov. and transcriptomic analysis in response to temperature stress.</title>
        <authorList>
            <person name="Liu W."/>
            <person name="Cong B."/>
            <person name="Lin J."/>
        </authorList>
    </citation>
    <scope>NUCLEOTIDE SEQUENCE [LARGE SCALE GENOMIC DNA]</scope>
    <source>
        <strain evidence="5 6">Ant34-E75</strain>
    </source>
</reference>
<dbReference type="EMBL" id="CP122379">
    <property type="protein sequence ID" value="WGF93417.1"/>
    <property type="molecule type" value="Genomic_DNA"/>
</dbReference>
<evidence type="ECO:0000259" key="4">
    <source>
        <dbReference type="SMART" id="SM00646"/>
    </source>
</evidence>
<dbReference type="SUPFAM" id="SSF53187">
    <property type="entry name" value="Zn-dependent exopeptidases"/>
    <property type="match status" value="1"/>
</dbReference>
<accession>A0ABY8L0D1</accession>
<keyword evidence="6" id="KW-1185">Reference proteome</keyword>
<dbReference type="RefSeq" id="WP_279449498.1">
    <property type="nucleotide sequence ID" value="NZ_CP122379.1"/>
</dbReference>
<dbReference type="CDD" id="cd02696">
    <property type="entry name" value="MurNAc-LAA"/>
    <property type="match status" value="1"/>
</dbReference>
<gene>
    <name evidence="5" type="ORF">QCQ61_04295</name>
</gene>
<organism evidence="5 6">
    <name type="scientific">Aequorivita marisscotiae</name>
    <dbReference type="NCBI Taxonomy" id="3040348"/>
    <lineage>
        <taxon>Bacteria</taxon>
        <taxon>Pseudomonadati</taxon>
        <taxon>Bacteroidota</taxon>
        <taxon>Flavobacteriia</taxon>
        <taxon>Flavobacteriales</taxon>
        <taxon>Flavobacteriaceae</taxon>
        <taxon>Aequorivita</taxon>
    </lineage>
</organism>
<feature type="domain" description="MurNAc-LAA" evidence="4">
    <location>
        <begin position="82"/>
        <end position="193"/>
    </location>
</feature>
<dbReference type="SMART" id="SM00646">
    <property type="entry name" value="Ami_3"/>
    <property type="match status" value="1"/>
</dbReference>
<dbReference type="GO" id="GO:0008745">
    <property type="term" value="F:N-acetylmuramoyl-L-alanine amidase activity"/>
    <property type="evidence" value="ECO:0007669"/>
    <property type="project" value="UniProtKB-EC"/>
</dbReference>
<keyword evidence="3 5" id="KW-0378">Hydrolase</keyword>
<dbReference type="InterPro" id="IPR050695">
    <property type="entry name" value="N-acetylmuramoyl_amidase_3"/>
</dbReference>
<evidence type="ECO:0000256" key="1">
    <source>
        <dbReference type="ARBA" id="ARBA00001561"/>
    </source>
</evidence>
<dbReference type="Gene3D" id="3.40.630.40">
    <property type="entry name" value="Zn-dependent exopeptidases"/>
    <property type="match status" value="1"/>
</dbReference>
<proteinExistence type="predicted"/>
<name>A0ABY8L0D1_9FLAO</name>
<sequence length="193" mass="21299">MRNIIILSILLFSTFLSSATEKIIVIDVGHGGNDDGYAIDGFKEKDLVFEIALKIVALNTAEDVKIILTREGDYPLSLKSRAEFINTLNPDFVISLHINSNVDVAASGFDFFVSSENAFSEASNKLAERLKNAIDQEFESNGIRNSNFFILKNVSAPITLIEMGYLSNPNDFKLLTSEKGQNKIAGAIYNLIK</sequence>